<evidence type="ECO:0000313" key="2">
    <source>
        <dbReference type="EMBL" id="GMS82781.1"/>
    </source>
</evidence>
<keyword evidence="3" id="KW-1185">Reference proteome</keyword>
<feature type="compositionally biased region" description="Polar residues" evidence="1">
    <location>
        <begin position="57"/>
        <end position="73"/>
    </location>
</feature>
<organism evidence="2 3">
    <name type="scientific">Pristionchus entomophagus</name>
    <dbReference type="NCBI Taxonomy" id="358040"/>
    <lineage>
        <taxon>Eukaryota</taxon>
        <taxon>Metazoa</taxon>
        <taxon>Ecdysozoa</taxon>
        <taxon>Nematoda</taxon>
        <taxon>Chromadorea</taxon>
        <taxon>Rhabditida</taxon>
        <taxon>Rhabditina</taxon>
        <taxon>Diplogasteromorpha</taxon>
        <taxon>Diplogasteroidea</taxon>
        <taxon>Neodiplogasteridae</taxon>
        <taxon>Pristionchus</taxon>
    </lineage>
</organism>
<dbReference type="Proteomes" id="UP001432027">
    <property type="component" value="Unassembled WGS sequence"/>
</dbReference>
<feature type="region of interest" description="Disordered" evidence="1">
    <location>
        <begin position="27"/>
        <end position="46"/>
    </location>
</feature>
<comment type="caution">
    <text evidence="2">The sequence shown here is derived from an EMBL/GenBank/DDBJ whole genome shotgun (WGS) entry which is preliminary data.</text>
</comment>
<name>A0AAV5SHD1_9BILA</name>
<dbReference type="EMBL" id="BTSX01000002">
    <property type="protein sequence ID" value="GMS82781.1"/>
    <property type="molecule type" value="Genomic_DNA"/>
</dbReference>
<gene>
    <name evidence="2" type="ORF">PENTCL1PPCAC_4956</name>
</gene>
<sequence length="83" mass="8728">RCSSSACSRADCRPCARVVEEGRRLRCASSSSPVASPGRSDACPASSRRKIARGTCCSGSGTRQRGSRTSPSMSYPHGCRSDD</sequence>
<evidence type="ECO:0000256" key="1">
    <source>
        <dbReference type="SAM" id="MobiDB-lite"/>
    </source>
</evidence>
<evidence type="ECO:0000313" key="3">
    <source>
        <dbReference type="Proteomes" id="UP001432027"/>
    </source>
</evidence>
<feature type="non-terminal residue" evidence="2">
    <location>
        <position position="1"/>
    </location>
</feature>
<protein>
    <submittedName>
        <fullName evidence="2">Uncharacterized protein</fullName>
    </submittedName>
</protein>
<feature type="compositionally biased region" description="Low complexity" evidence="1">
    <location>
        <begin position="28"/>
        <end position="37"/>
    </location>
</feature>
<proteinExistence type="predicted"/>
<reference evidence="2" key="1">
    <citation type="submission" date="2023-10" db="EMBL/GenBank/DDBJ databases">
        <title>Genome assembly of Pristionchus species.</title>
        <authorList>
            <person name="Yoshida K."/>
            <person name="Sommer R.J."/>
        </authorList>
    </citation>
    <scope>NUCLEOTIDE SEQUENCE</scope>
    <source>
        <strain evidence="2">RS0144</strain>
    </source>
</reference>
<dbReference type="AlphaFoldDB" id="A0AAV5SHD1"/>
<feature type="non-terminal residue" evidence="2">
    <location>
        <position position="83"/>
    </location>
</feature>
<feature type="region of interest" description="Disordered" evidence="1">
    <location>
        <begin position="54"/>
        <end position="83"/>
    </location>
</feature>
<accession>A0AAV5SHD1</accession>